<evidence type="ECO:0000259" key="3">
    <source>
        <dbReference type="PROSITE" id="PS51832"/>
    </source>
</evidence>
<feature type="transmembrane region" description="Helical" evidence="1">
    <location>
        <begin position="41"/>
        <end position="59"/>
    </location>
</feature>
<feature type="transmembrane region" description="Helical" evidence="1">
    <location>
        <begin position="266"/>
        <end position="285"/>
    </location>
</feature>
<dbReference type="PANTHER" id="PTHR45138:SF9">
    <property type="entry name" value="DIGUANYLATE CYCLASE DGCM-RELATED"/>
    <property type="match status" value="1"/>
</dbReference>
<evidence type="ECO:0000313" key="5">
    <source>
        <dbReference type="Proteomes" id="UP001519363"/>
    </source>
</evidence>
<dbReference type="EMBL" id="JAGIOO010000001">
    <property type="protein sequence ID" value="MBP2472497.1"/>
    <property type="molecule type" value="Genomic_DNA"/>
</dbReference>
<dbReference type="Proteomes" id="UP001519363">
    <property type="component" value="Unassembled WGS sequence"/>
</dbReference>
<feature type="domain" description="HD-GYP" evidence="3">
    <location>
        <begin position="497"/>
        <end position="692"/>
    </location>
</feature>
<evidence type="ECO:0000313" key="4">
    <source>
        <dbReference type="EMBL" id="MBP2472497.1"/>
    </source>
</evidence>
<dbReference type="Gene3D" id="1.10.3210.10">
    <property type="entry name" value="Hypothetical protein af1432"/>
    <property type="match status" value="1"/>
</dbReference>
<organism evidence="4 5">
    <name type="scientific">Crossiella equi</name>
    <dbReference type="NCBI Taxonomy" id="130796"/>
    <lineage>
        <taxon>Bacteria</taxon>
        <taxon>Bacillati</taxon>
        <taxon>Actinomycetota</taxon>
        <taxon>Actinomycetes</taxon>
        <taxon>Pseudonocardiales</taxon>
        <taxon>Pseudonocardiaceae</taxon>
        <taxon>Crossiella</taxon>
    </lineage>
</organism>
<comment type="caution">
    <text evidence="4">The sequence shown here is derived from an EMBL/GenBank/DDBJ whole genome shotgun (WGS) entry which is preliminary data.</text>
</comment>
<keyword evidence="5" id="KW-1185">Reference proteome</keyword>
<feature type="transmembrane region" description="Helical" evidence="1">
    <location>
        <begin position="105"/>
        <end position="122"/>
    </location>
</feature>
<evidence type="ECO:0000256" key="1">
    <source>
        <dbReference type="SAM" id="Phobius"/>
    </source>
</evidence>
<name>A0ABS5A893_9PSEU</name>
<gene>
    <name evidence="4" type="ORF">JOF53_001369</name>
</gene>
<dbReference type="Gene3D" id="3.30.70.270">
    <property type="match status" value="1"/>
</dbReference>
<dbReference type="RefSeq" id="WP_086782218.1">
    <property type="nucleotide sequence ID" value="NZ_JAGIOO010000001.1"/>
</dbReference>
<dbReference type="InterPro" id="IPR043128">
    <property type="entry name" value="Rev_trsase/Diguanyl_cyclase"/>
</dbReference>
<feature type="transmembrane region" description="Helical" evidence="1">
    <location>
        <begin position="196"/>
        <end position="216"/>
    </location>
</feature>
<dbReference type="InterPro" id="IPR003607">
    <property type="entry name" value="HD/PDEase_dom"/>
</dbReference>
<keyword evidence="1" id="KW-0472">Membrane</keyword>
<dbReference type="Pfam" id="PF00990">
    <property type="entry name" value="GGDEF"/>
    <property type="match status" value="1"/>
</dbReference>
<keyword evidence="1" id="KW-1133">Transmembrane helix</keyword>
<feature type="transmembrane region" description="Helical" evidence="1">
    <location>
        <begin position="228"/>
        <end position="245"/>
    </location>
</feature>
<dbReference type="SUPFAM" id="SSF109604">
    <property type="entry name" value="HD-domain/PDEase-like"/>
    <property type="match status" value="1"/>
</dbReference>
<sequence length="706" mass="76543">MDVNSRPEGDRRWLVYLLIGLTFVGIYFLIPTDDSGRIARFVVYCLITSSAAVVALWGVRRNRPRPALPWLLIALGQVVYAVADISFYVAHYVLRDHSYPNVADIFYLGHYPLVVAGLVLLIRMRTPGRDTPGILDAAVLSVSAGMMSWLYLIGPRAQQDSPLLVKAASLAYPMMDLAMLAVALRLIMGGGRRPAAFWLLSTNLIALFAADSIYVLQQLDGTYAAGNFLDAIWLVSNLALGAAALNPTMAQLGDRSEQDTDTGPSLVRMAVLSAAALLAPVVLFVQSSHDDMSGVPVIAVACALLFGLTIARLAGLVATQRRLAITDMLTGLYTRRFFEAHLPLEIARAKRGEGHLAVFIVDVDHFKSINDRYGHPAGDSVLVEIAQRLRGTARAGDVVARYGGEEFALLVPDAAPSELPAIAERLRHCVASSPITVGADSWIAVTVSVGTASYPMHGEEPSALVAVADRALYAAKEQGRDRIVVGRIPESAPGRVADHTAMVDYLRHVADEVDAQLAGQEHSRAISRWAREVAEEMSLGPEAAHQAGLGGRLHDIGKIVLPTEVLTKPGRLDEAEWALMRQHPDHGYRLAAMVPDFTSIAEIIRQHHERYDGTGYPRGLAGDAIRVEARIVAVCDAWAAMLSDRPYQRSLGEKHAVAELRACSGSQFDPAVVDAFLKLQKRGAVGTLRAIRPATRQSRNQKARKA</sequence>
<reference evidence="4 5" key="1">
    <citation type="submission" date="2021-03" db="EMBL/GenBank/DDBJ databases">
        <title>Sequencing the genomes of 1000 actinobacteria strains.</title>
        <authorList>
            <person name="Klenk H.-P."/>
        </authorList>
    </citation>
    <scope>NUCLEOTIDE SEQUENCE [LARGE SCALE GENOMIC DNA]</scope>
    <source>
        <strain evidence="4 5">DSM 44580</strain>
    </source>
</reference>
<feature type="transmembrane region" description="Helical" evidence="1">
    <location>
        <begin position="71"/>
        <end position="93"/>
    </location>
</feature>
<feature type="transmembrane region" description="Helical" evidence="1">
    <location>
        <begin position="134"/>
        <end position="152"/>
    </location>
</feature>
<dbReference type="PROSITE" id="PS50887">
    <property type="entry name" value="GGDEF"/>
    <property type="match status" value="1"/>
</dbReference>
<dbReference type="NCBIfam" id="TIGR00254">
    <property type="entry name" value="GGDEF"/>
    <property type="match status" value="1"/>
</dbReference>
<dbReference type="SMART" id="SM00471">
    <property type="entry name" value="HDc"/>
    <property type="match status" value="1"/>
</dbReference>
<feature type="domain" description="GGDEF" evidence="2">
    <location>
        <begin position="354"/>
        <end position="488"/>
    </location>
</feature>
<dbReference type="CDD" id="cd00077">
    <property type="entry name" value="HDc"/>
    <property type="match status" value="1"/>
</dbReference>
<dbReference type="InterPro" id="IPR037522">
    <property type="entry name" value="HD_GYP_dom"/>
</dbReference>
<feature type="transmembrane region" description="Helical" evidence="1">
    <location>
        <begin position="164"/>
        <end position="184"/>
    </location>
</feature>
<feature type="transmembrane region" description="Helical" evidence="1">
    <location>
        <begin position="297"/>
        <end position="318"/>
    </location>
</feature>
<dbReference type="PROSITE" id="PS51832">
    <property type="entry name" value="HD_GYP"/>
    <property type="match status" value="1"/>
</dbReference>
<proteinExistence type="predicted"/>
<dbReference type="SMART" id="SM00267">
    <property type="entry name" value="GGDEF"/>
    <property type="match status" value="1"/>
</dbReference>
<dbReference type="Pfam" id="PF13487">
    <property type="entry name" value="HD_5"/>
    <property type="match status" value="1"/>
</dbReference>
<dbReference type="PANTHER" id="PTHR45138">
    <property type="entry name" value="REGULATORY COMPONENTS OF SENSORY TRANSDUCTION SYSTEM"/>
    <property type="match status" value="1"/>
</dbReference>
<dbReference type="InterPro" id="IPR029787">
    <property type="entry name" value="Nucleotide_cyclase"/>
</dbReference>
<keyword evidence="1" id="KW-0812">Transmembrane</keyword>
<dbReference type="InterPro" id="IPR050469">
    <property type="entry name" value="Diguanylate_Cyclase"/>
</dbReference>
<evidence type="ECO:0000259" key="2">
    <source>
        <dbReference type="PROSITE" id="PS50887"/>
    </source>
</evidence>
<dbReference type="InterPro" id="IPR000160">
    <property type="entry name" value="GGDEF_dom"/>
</dbReference>
<accession>A0ABS5A893</accession>
<protein>
    <submittedName>
        <fullName evidence="4">Diguanylate cyclase (GGDEF)-like protein</fullName>
    </submittedName>
</protein>
<feature type="transmembrane region" description="Helical" evidence="1">
    <location>
        <begin position="12"/>
        <end position="29"/>
    </location>
</feature>
<dbReference type="CDD" id="cd01949">
    <property type="entry name" value="GGDEF"/>
    <property type="match status" value="1"/>
</dbReference>
<dbReference type="SUPFAM" id="SSF55073">
    <property type="entry name" value="Nucleotide cyclase"/>
    <property type="match status" value="1"/>
</dbReference>